<dbReference type="OMA" id="CTENRIS"/>
<accession>V4A2H7</accession>
<feature type="region of interest" description="Disordered" evidence="1">
    <location>
        <begin position="78"/>
        <end position="154"/>
    </location>
</feature>
<evidence type="ECO:0000313" key="3">
    <source>
        <dbReference type="Proteomes" id="UP000030746"/>
    </source>
</evidence>
<evidence type="ECO:0000313" key="2">
    <source>
        <dbReference type="EMBL" id="ESO98068.1"/>
    </source>
</evidence>
<dbReference type="OrthoDB" id="9976953at2759"/>
<dbReference type="Pfam" id="PF15379">
    <property type="entry name" value="DUF4606"/>
    <property type="match status" value="1"/>
</dbReference>
<dbReference type="InterPro" id="IPR027932">
    <property type="entry name" value="DUF4606"/>
</dbReference>
<keyword evidence="3" id="KW-1185">Reference proteome</keyword>
<proteinExistence type="predicted"/>
<organism evidence="2 3">
    <name type="scientific">Lottia gigantea</name>
    <name type="common">Giant owl limpet</name>
    <dbReference type="NCBI Taxonomy" id="225164"/>
    <lineage>
        <taxon>Eukaryota</taxon>
        <taxon>Metazoa</taxon>
        <taxon>Spiralia</taxon>
        <taxon>Lophotrochozoa</taxon>
        <taxon>Mollusca</taxon>
        <taxon>Gastropoda</taxon>
        <taxon>Patellogastropoda</taxon>
        <taxon>Lottioidea</taxon>
        <taxon>Lottiidae</taxon>
        <taxon>Lottia</taxon>
    </lineage>
</organism>
<sequence>MEFGKEFKHLQMTHGIQRRTLLSSVKKKDNNSDDDNNVIQSRSPSPRIYDIEAQSPRRLPSVLKKTVPHSPCLMILDEGNRLSEDSRKSEGSPRKMHVHFSNTLEVVHDIRDSSTEDSPSSYDSKPTPSEYSSDFEKTESNTEKSSYGKYSSDFDSSTLSGKYVSDFETLSDNSQTDQETSDLATFSELTDNSDSTRTYSDSDSYTESLYSDISSLERDSSLSGDVFTDTFESLPYTSETSKTSLRHSILDSLAFPDLSDIEASEVSSTQSQFIADTLYRLKHEHIKLDLDLPDIQLPSQPAVDKKESKHLASYCRMKIKQLQQNRDSDYLFLGRRAEIKVERRRAEIKVKRKPTRVEEYGIGSSIVERIKLHNLMANMKKKCEEEIHDVKTCQKCRVKLEELDGQQLKTDFLRKNCQKIQSDIIDDKIQNHLIKMEEE</sequence>
<feature type="region of interest" description="Disordered" evidence="1">
    <location>
        <begin position="18"/>
        <end position="53"/>
    </location>
</feature>
<dbReference type="EMBL" id="KB201280">
    <property type="protein sequence ID" value="ESO98068.1"/>
    <property type="molecule type" value="Genomic_DNA"/>
</dbReference>
<name>V4A2H7_LOTGI</name>
<dbReference type="HOGENOM" id="CLU_624515_0_0_1"/>
<feature type="compositionally biased region" description="Basic and acidic residues" evidence="1">
    <location>
        <begin position="78"/>
        <end position="93"/>
    </location>
</feature>
<dbReference type="PANTHER" id="PTHR35256:SF1">
    <property type="entry name" value="EXPRESSED SEQUENCE AI429214"/>
    <property type="match status" value="1"/>
</dbReference>
<dbReference type="AlphaFoldDB" id="V4A2H7"/>
<dbReference type="GeneID" id="20242719"/>
<dbReference type="PANTHER" id="PTHR35256">
    <property type="entry name" value="CHROMOSOME 8 OPEN READING FRAME 48"/>
    <property type="match status" value="1"/>
</dbReference>
<dbReference type="KEGG" id="lgi:LOTGIDRAFT_174395"/>
<gene>
    <name evidence="2" type="ORF">LOTGIDRAFT_174395</name>
</gene>
<dbReference type="RefSeq" id="XP_009051234.1">
    <property type="nucleotide sequence ID" value="XM_009052986.1"/>
</dbReference>
<feature type="compositionally biased region" description="Polar residues" evidence="1">
    <location>
        <begin position="143"/>
        <end position="154"/>
    </location>
</feature>
<dbReference type="CTD" id="20242719"/>
<evidence type="ECO:0000256" key="1">
    <source>
        <dbReference type="SAM" id="MobiDB-lite"/>
    </source>
</evidence>
<dbReference type="Proteomes" id="UP000030746">
    <property type="component" value="Unassembled WGS sequence"/>
</dbReference>
<protein>
    <submittedName>
        <fullName evidence="2">Uncharacterized protein</fullName>
    </submittedName>
</protein>
<reference evidence="2 3" key="1">
    <citation type="journal article" date="2013" name="Nature">
        <title>Insights into bilaterian evolution from three spiralian genomes.</title>
        <authorList>
            <person name="Simakov O."/>
            <person name="Marletaz F."/>
            <person name="Cho S.J."/>
            <person name="Edsinger-Gonzales E."/>
            <person name="Havlak P."/>
            <person name="Hellsten U."/>
            <person name="Kuo D.H."/>
            <person name="Larsson T."/>
            <person name="Lv J."/>
            <person name="Arendt D."/>
            <person name="Savage R."/>
            <person name="Osoegawa K."/>
            <person name="de Jong P."/>
            <person name="Grimwood J."/>
            <person name="Chapman J.A."/>
            <person name="Shapiro H."/>
            <person name="Aerts A."/>
            <person name="Otillar R.P."/>
            <person name="Terry A.Y."/>
            <person name="Boore J.L."/>
            <person name="Grigoriev I.V."/>
            <person name="Lindberg D.R."/>
            <person name="Seaver E.C."/>
            <person name="Weisblat D.A."/>
            <person name="Putnam N.H."/>
            <person name="Rokhsar D.S."/>
        </authorList>
    </citation>
    <scope>NUCLEOTIDE SEQUENCE [LARGE SCALE GENOMIC DNA]</scope>
</reference>